<dbReference type="Proteomes" id="UP000023430">
    <property type="component" value="Unassembled WGS sequence"/>
</dbReference>
<accession>X7F994</accession>
<dbReference type="AlphaFoldDB" id="X7F994"/>
<comment type="caution">
    <text evidence="2">The sequence shown here is derived from an EMBL/GenBank/DDBJ whole genome shotgun (WGS) entry which is preliminary data.</text>
</comment>
<evidence type="ECO:0000313" key="2">
    <source>
        <dbReference type="EMBL" id="ETX28671.1"/>
    </source>
</evidence>
<protein>
    <submittedName>
        <fullName evidence="2">Uncharacterized protein</fullName>
    </submittedName>
</protein>
<evidence type="ECO:0000313" key="3">
    <source>
        <dbReference type="Proteomes" id="UP000023430"/>
    </source>
</evidence>
<keyword evidence="3" id="KW-1185">Reference proteome</keyword>
<name>X7F994_9RHOB</name>
<feature type="signal peptide" evidence="1">
    <location>
        <begin position="1"/>
        <end position="21"/>
    </location>
</feature>
<dbReference type="RefSeq" id="WP_043771007.1">
    <property type="nucleotide sequence ID" value="NZ_JAME01000016.1"/>
</dbReference>
<feature type="chain" id="PRO_5004977618" evidence="1">
    <location>
        <begin position="22"/>
        <end position="307"/>
    </location>
</feature>
<dbReference type="EMBL" id="JAME01000016">
    <property type="protein sequence ID" value="ETX28671.1"/>
    <property type="molecule type" value="Genomic_DNA"/>
</dbReference>
<reference evidence="2 3" key="1">
    <citation type="submission" date="2014-01" db="EMBL/GenBank/DDBJ databases">
        <title>Roseivivax isoporae LMG 25204 Genome Sequencing.</title>
        <authorList>
            <person name="Lai Q."/>
            <person name="Li G."/>
            <person name="Shao Z."/>
        </authorList>
    </citation>
    <scope>NUCLEOTIDE SEQUENCE [LARGE SCALE GENOMIC DNA]</scope>
    <source>
        <strain evidence="2 3">LMG 25204</strain>
    </source>
</reference>
<evidence type="ECO:0000256" key="1">
    <source>
        <dbReference type="SAM" id="SignalP"/>
    </source>
</evidence>
<sequence>MKFRMLGMLAALVVAALPARADRAAYLDLARKGWVYELRTTMVGRDMTIPVRIHGRSLAGAALCIVGEAPHPGAQEVLDAFADLMRTVHGKPLPMRYAGSSARRCGTGRTVVLRLYSGRPPNLALTDDLAWMNKTLALGLPPGRSYMATSPAMAQTFFGRRGAGTHLMVKQPGPGRLTDLERAFYRSILIEELFQSFTFGMDILHFDSDAPYLSKLEEFPVNLMNLPWDSAAFMEGLLGSNPTGLCEFDILMLHAVATAPMERTNDAAFLDYVDDHYDAFLQQARSTLADLRFDAITDPDCRGPVGD</sequence>
<keyword evidence="1" id="KW-0732">Signal</keyword>
<dbReference type="PATRIC" id="fig|1449351.3.peg.2335"/>
<dbReference type="eggNOG" id="ENOG502Z7U9">
    <property type="taxonomic scope" value="Bacteria"/>
</dbReference>
<proteinExistence type="predicted"/>
<dbReference type="OrthoDB" id="7812761at2"/>
<gene>
    <name evidence="2" type="ORF">RISW2_05075</name>
</gene>
<organism evidence="2 3">
    <name type="scientific">Roseivivax isoporae LMG 25204</name>
    <dbReference type="NCBI Taxonomy" id="1449351"/>
    <lineage>
        <taxon>Bacteria</taxon>
        <taxon>Pseudomonadati</taxon>
        <taxon>Pseudomonadota</taxon>
        <taxon>Alphaproteobacteria</taxon>
        <taxon>Rhodobacterales</taxon>
        <taxon>Roseobacteraceae</taxon>
        <taxon>Roseivivax</taxon>
    </lineage>
</organism>
<dbReference type="STRING" id="1449351.RISW2_05075"/>